<evidence type="ECO:0000256" key="3">
    <source>
        <dbReference type="ARBA" id="ARBA00022741"/>
    </source>
</evidence>
<dbReference type="SMART" id="SM00487">
    <property type="entry name" value="DEXDc"/>
    <property type="match status" value="1"/>
</dbReference>
<dbReference type="Gene3D" id="2.40.50.140">
    <property type="entry name" value="Nucleic acid-binding proteins"/>
    <property type="match status" value="1"/>
</dbReference>
<dbReference type="InterPro" id="IPR027417">
    <property type="entry name" value="P-loop_NTPase"/>
</dbReference>
<dbReference type="InterPro" id="IPR001650">
    <property type="entry name" value="Helicase_C-like"/>
</dbReference>
<keyword evidence="4 15" id="KW-0227">DNA damage</keyword>
<dbReference type="STRING" id="984262.SGRA_2098"/>
<dbReference type="KEGG" id="sgn:SGRA_2098"/>
<dbReference type="OrthoDB" id="9804325at2"/>
<evidence type="ECO:0000256" key="13">
    <source>
        <dbReference type="ARBA" id="ARBA00034808"/>
    </source>
</evidence>
<evidence type="ECO:0000256" key="9">
    <source>
        <dbReference type="ARBA" id="ARBA00023172"/>
    </source>
</evidence>
<dbReference type="PANTHER" id="PTHR47964">
    <property type="entry name" value="ATP-DEPENDENT DNA HELICASE HOMOLOG RECG, CHLOROPLASTIC"/>
    <property type="match status" value="1"/>
</dbReference>
<dbReference type="AlphaFoldDB" id="H6L2S2"/>
<keyword evidence="6 15" id="KW-0347">Helicase</keyword>
<comment type="catalytic activity">
    <reaction evidence="14 15">
        <text>ATP + H2O = ADP + phosphate + H(+)</text>
        <dbReference type="Rhea" id="RHEA:13065"/>
        <dbReference type="ChEBI" id="CHEBI:15377"/>
        <dbReference type="ChEBI" id="CHEBI:15378"/>
        <dbReference type="ChEBI" id="CHEBI:30616"/>
        <dbReference type="ChEBI" id="CHEBI:43474"/>
        <dbReference type="ChEBI" id="CHEBI:456216"/>
        <dbReference type="EC" id="5.6.2.4"/>
    </reaction>
</comment>
<evidence type="ECO:0000256" key="15">
    <source>
        <dbReference type="RuleBase" id="RU363016"/>
    </source>
</evidence>
<evidence type="ECO:0000313" key="19">
    <source>
        <dbReference type="Proteomes" id="UP000007519"/>
    </source>
</evidence>
<evidence type="ECO:0000256" key="1">
    <source>
        <dbReference type="ARBA" id="ARBA00007504"/>
    </source>
</evidence>
<evidence type="ECO:0000256" key="12">
    <source>
        <dbReference type="ARBA" id="ARBA00034617"/>
    </source>
</evidence>
<accession>H6L2S2</accession>
<keyword evidence="19" id="KW-1185">Reference proteome</keyword>
<reference evidence="18 19" key="1">
    <citation type="journal article" date="2012" name="Stand. Genomic Sci.">
        <title>Complete genome sequencing and analysis of Saprospira grandis str. Lewin, a predatory marine bacterium.</title>
        <authorList>
            <person name="Saw J.H."/>
            <person name="Yuryev A."/>
            <person name="Kanbe M."/>
            <person name="Hou S."/>
            <person name="Young A.G."/>
            <person name="Aizawa S."/>
            <person name="Alam M."/>
        </authorList>
    </citation>
    <scope>NUCLEOTIDE SEQUENCE [LARGE SCALE GENOMIC DNA]</scope>
    <source>
        <strain evidence="18 19">Lewin</strain>
    </source>
</reference>
<comment type="catalytic activity">
    <reaction evidence="12 15">
        <text>Couples ATP hydrolysis with the unwinding of duplex DNA by translocating in the 3'-5' direction.</text>
        <dbReference type="EC" id="5.6.2.4"/>
    </reaction>
</comment>
<dbReference type="GO" id="GO:0006310">
    <property type="term" value="P:DNA recombination"/>
    <property type="evidence" value="ECO:0007669"/>
    <property type="project" value="UniProtKB-UniRule"/>
</dbReference>
<name>H6L2S2_SAPGL</name>
<evidence type="ECO:0000256" key="8">
    <source>
        <dbReference type="ARBA" id="ARBA00023125"/>
    </source>
</evidence>
<dbReference type="InterPro" id="IPR004609">
    <property type="entry name" value="ATP-dep_DNA_helicase_RecG"/>
</dbReference>
<dbReference type="InterPro" id="IPR033454">
    <property type="entry name" value="RecG_wedge"/>
</dbReference>
<dbReference type="InterPro" id="IPR047112">
    <property type="entry name" value="RecG/Mfd"/>
</dbReference>
<evidence type="ECO:0000256" key="10">
    <source>
        <dbReference type="ARBA" id="ARBA00023204"/>
    </source>
</evidence>
<dbReference type="InterPro" id="IPR045562">
    <property type="entry name" value="RecG_dom3_C"/>
</dbReference>
<dbReference type="GO" id="GO:0003677">
    <property type="term" value="F:DNA binding"/>
    <property type="evidence" value="ECO:0007669"/>
    <property type="project" value="UniProtKB-KW"/>
</dbReference>
<dbReference type="CDD" id="cd04488">
    <property type="entry name" value="RecG_wedge_OBF"/>
    <property type="match status" value="1"/>
</dbReference>
<dbReference type="GO" id="GO:0006281">
    <property type="term" value="P:DNA repair"/>
    <property type="evidence" value="ECO:0007669"/>
    <property type="project" value="UniProtKB-UniRule"/>
</dbReference>
<dbReference type="eggNOG" id="COG1200">
    <property type="taxonomic scope" value="Bacteria"/>
</dbReference>
<evidence type="ECO:0000256" key="7">
    <source>
        <dbReference type="ARBA" id="ARBA00022840"/>
    </source>
</evidence>
<evidence type="ECO:0000256" key="14">
    <source>
        <dbReference type="ARBA" id="ARBA00048988"/>
    </source>
</evidence>
<dbReference type="CDD" id="cd17992">
    <property type="entry name" value="DEXHc_RecG"/>
    <property type="match status" value="1"/>
</dbReference>
<dbReference type="PANTHER" id="PTHR47964:SF1">
    <property type="entry name" value="ATP-DEPENDENT DNA HELICASE HOMOLOG RECG, CHLOROPLASTIC"/>
    <property type="match status" value="1"/>
</dbReference>
<keyword evidence="7 15" id="KW-0067">ATP-binding</keyword>
<protein>
    <recommendedName>
        <fullName evidence="2 15">ATP-dependent DNA helicase RecG</fullName>
        <ecNumber evidence="13 15">5.6.2.4</ecNumber>
    </recommendedName>
</protein>
<evidence type="ECO:0000256" key="2">
    <source>
        <dbReference type="ARBA" id="ARBA00017846"/>
    </source>
</evidence>
<dbReference type="EMBL" id="CP002831">
    <property type="protein sequence ID" value="AFC24829.1"/>
    <property type="molecule type" value="Genomic_DNA"/>
</dbReference>
<evidence type="ECO:0000256" key="5">
    <source>
        <dbReference type="ARBA" id="ARBA00022801"/>
    </source>
</evidence>
<keyword evidence="5 15" id="KW-0378">Hydrolase</keyword>
<dbReference type="GO" id="GO:0016887">
    <property type="term" value="F:ATP hydrolysis activity"/>
    <property type="evidence" value="ECO:0007669"/>
    <property type="project" value="RHEA"/>
</dbReference>
<dbReference type="PROSITE" id="PS51192">
    <property type="entry name" value="HELICASE_ATP_BIND_1"/>
    <property type="match status" value="1"/>
</dbReference>
<dbReference type="PROSITE" id="PS51194">
    <property type="entry name" value="HELICASE_CTER"/>
    <property type="match status" value="1"/>
</dbReference>
<evidence type="ECO:0000256" key="6">
    <source>
        <dbReference type="ARBA" id="ARBA00022806"/>
    </source>
</evidence>
<dbReference type="Pfam" id="PF19833">
    <property type="entry name" value="RecG_dom3_C"/>
    <property type="match status" value="1"/>
</dbReference>
<dbReference type="Pfam" id="PF17191">
    <property type="entry name" value="RecG_wedge"/>
    <property type="match status" value="1"/>
</dbReference>
<dbReference type="SMART" id="SM00490">
    <property type="entry name" value="HELICc"/>
    <property type="match status" value="1"/>
</dbReference>
<dbReference type="Gene3D" id="3.40.50.300">
    <property type="entry name" value="P-loop containing nucleotide triphosphate hydrolases"/>
    <property type="match status" value="2"/>
</dbReference>
<comment type="similarity">
    <text evidence="1 15">Belongs to the helicase family. RecG subfamily.</text>
</comment>
<comment type="function">
    <text evidence="15">Plays a critical role in recombination and DNA repair. Helps process Holliday junction intermediates to mature products by catalyzing branch migration. Has replication fork regression activity, unwinds stalled or blocked replication forks to make a HJ that can be resolved. Has a DNA unwinding activity characteristic of a DNA helicase with 3'-5' polarity.</text>
</comment>
<proteinExistence type="inferred from homology"/>
<dbReference type="EC" id="5.6.2.4" evidence="13 15"/>
<dbReference type="NCBIfam" id="NF008168">
    <property type="entry name" value="PRK10917.2-2"/>
    <property type="match status" value="1"/>
</dbReference>
<evidence type="ECO:0000259" key="17">
    <source>
        <dbReference type="PROSITE" id="PS51194"/>
    </source>
</evidence>
<dbReference type="InterPro" id="IPR012340">
    <property type="entry name" value="NA-bd_OB-fold"/>
</dbReference>
<evidence type="ECO:0000256" key="4">
    <source>
        <dbReference type="ARBA" id="ARBA00022763"/>
    </source>
</evidence>
<keyword evidence="10 15" id="KW-0234">DNA repair</keyword>
<organism evidence="18 19">
    <name type="scientific">Saprospira grandis (strain Lewin)</name>
    <dbReference type="NCBI Taxonomy" id="984262"/>
    <lineage>
        <taxon>Bacteria</taxon>
        <taxon>Pseudomonadati</taxon>
        <taxon>Bacteroidota</taxon>
        <taxon>Saprospiria</taxon>
        <taxon>Saprospirales</taxon>
        <taxon>Saprospiraceae</taxon>
        <taxon>Saprospira</taxon>
    </lineage>
</organism>
<keyword evidence="9 15" id="KW-0233">DNA recombination</keyword>
<dbReference type="InterPro" id="IPR011545">
    <property type="entry name" value="DEAD/DEAH_box_helicase_dom"/>
</dbReference>
<dbReference type="Proteomes" id="UP000007519">
    <property type="component" value="Chromosome"/>
</dbReference>
<dbReference type="InterPro" id="IPR014001">
    <property type="entry name" value="Helicase_ATP-bd"/>
</dbReference>
<gene>
    <name evidence="18" type="primary">recG</name>
    <name evidence="18" type="ordered locus">SGRA_2098</name>
</gene>
<dbReference type="Pfam" id="PF00270">
    <property type="entry name" value="DEAD"/>
    <property type="match status" value="1"/>
</dbReference>
<evidence type="ECO:0000259" key="16">
    <source>
        <dbReference type="PROSITE" id="PS51192"/>
    </source>
</evidence>
<feature type="domain" description="Helicase ATP-binding" evidence="16">
    <location>
        <begin position="283"/>
        <end position="446"/>
    </location>
</feature>
<dbReference type="HOGENOM" id="CLU_005122_7_1_10"/>
<dbReference type="SUPFAM" id="SSF50249">
    <property type="entry name" value="Nucleic acid-binding proteins"/>
    <property type="match status" value="1"/>
</dbReference>
<evidence type="ECO:0000256" key="11">
    <source>
        <dbReference type="ARBA" id="ARBA00023235"/>
    </source>
</evidence>
<evidence type="ECO:0000313" key="18">
    <source>
        <dbReference type="EMBL" id="AFC24829.1"/>
    </source>
</evidence>
<keyword evidence="8" id="KW-0238">DNA-binding</keyword>
<dbReference type="GO" id="GO:0005524">
    <property type="term" value="F:ATP binding"/>
    <property type="evidence" value="ECO:0007669"/>
    <property type="project" value="UniProtKB-KW"/>
</dbReference>
<dbReference type="SUPFAM" id="SSF52540">
    <property type="entry name" value="P-loop containing nucleoside triphosphate hydrolases"/>
    <property type="match status" value="2"/>
</dbReference>
<dbReference type="NCBIfam" id="TIGR00643">
    <property type="entry name" value="recG"/>
    <property type="match status" value="1"/>
</dbReference>
<sequence>MLEKSIEYVKGVGPQKADLLKKELGIFTLEQLLMNYPFRYIDRSVFHKIGELEANETPVQIRGILRRIDSHGEGAKKRMVGIFRDDTGQIELVWFRGLNWVKQLQTGIEYVIYGKVQQFGRNLSITHPELEPLTAKNSSLEPRMDAVYRVTEKMASKRIKSKDLHRIIRNALIPIYKEPEHLPETLPQYLLDSMKLPSRLEALIGIHFPKTLAQKDQARRRFIFEELFFLQLRILQRKSLKQLETKGHLFPHIGGFFNGFYQNNLKFELTGAQKRVLREIRKDLGSGQQMNRLLQGDVGSGKTVVGFMSMLMALDNDFQAALMAPTEILAQQHFESLLKMAEGLDIRIELLTGSIKGVQRRELLEDLAEGRIHILIGTHALIEDAVVFKNLGLVIIDEQHRFGVMQRAKMWKKNAAGPPHILVMTATPIPRTLAMTVYGDLEVSAIDEMPPGRLPIQTSHKFESSRLWVFGQIKEQIAKGHQVYIVYPLIEESESEALAEIKNLMEGYESILREFPQPQYQISVVHGRQKAEDKDYEMQRFANGETQILMATTVIEVGVNVPNATLMVIENAERFGLAQLHQLRGRVGRGGGEAYCILMTGYKLSKEGRFRMKTMCKTTDGFEIAEADLKLRGPGSIDGTQQSGILSLRLADLAKDGRILQTARNLAKEIVAQDPLFEKPENLPLKRELLHAQKQRTFSKIS</sequence>
<keyword evidence="11" id="KW-0413">Isomerase</keyword>
<dbReference type="Pfam" id="PF00271">
    <property type="entry name" value="Helicase_C"/>
    <property type="match status" value="1"/>
</dbReference>
<dbReference type="GO" id="GO:0043138">
    <property type="term" value="F:3'-5' DNA helicase activity"/>
    <property type="evidence" value="ECO:0007669"/>
    <property type="project" value="UniProtKB-EC"/>
</dbReference>
<feature type="domain" description="Helicase C-terminal" evidence="17">
    <location>
        <begin position="472"/>
        <end position="635"/>
    </location>
</feature>
<dbReference type="NCBIfam" id="NF008165">
    <property type="entry name" value="PRK10917.1-3"/>
    <property type="match status" value="1"/>
</dbReference>
<dbReference type="RefSeq" id="WP_015692448.1">
    <property type="nucleotide sequence ID" value="NC_016940.1"/>
</dbReference>
<keyword evidence="3 15" id="KW-0547">Nucleotide-binding</keyword>